<feature type="compositionally biased region" description="Polar residues" evidence="1">
    <location>
        <begin position="1"/>
        <end position="10"/>
    </location>
</feature>
<organism evidence="2 3">
    <name type="scientific">Cephalotrichum gorgonifer</name>
    <dbReference type="NCBI Taxonomy" id="2041049"/>
    <lineage>
        <taxon>Eukaryota</taxon>
        <taxon>Fungi</taxon>
        <taxon>Dikarya</taxon>
        <taxon>Ascomycota</taxon>
        <taxon>Pezizomycotina</taxon>
        <taxon>Sordariomycetes</taxon>
        <taxon>Hypocreomycetidae</taxon>
        <taxon>Microascales</taxon>
        <taxon>Microascaceae</taxon>
        <taxon>Cephalotrichum</taxon>
    </lineage>
</organism>
<accession>A0AAE8N6Q4</accession>
<evidence type="ECO:0008006" key="4">
    <source>
        <dbReference type="Google" id="ProtNLM"/>
    </source>
</evidence>
<dbReference type="Pfam" id="PF13489">
    <property type="entry name" value="Methyltransf_23"/>
    <property type="match status" value="1"/>
</dbReference>
<dbReference type="EMBL" id="ONZQ02000014">
    <property type="protein sequence ID" value="SPO05860.1"/>
    <property type="molecule type" value="Genomic_DNA"/>
</dbReference>
<gene>
    <name evidence="2" type="ORF">DNG_08548</name>
</gene>
<evidence type="ECO:0000256" key="1">
    <source>
        <dbReference type="SAM" id="MobiDB-lite"/>
    </source>
</evidence>
<dbReference type="CDD" id="cd02440">
    <property type="entry name" value="AdoMet_MTases"/>
    <property type="match status" value="1"/>
</dbReference>
<reference evidence="2" key="1">
    <citation type="submission" date="2018-03" db="EMBL/GenBank/DDBJ databases">
        <authorList>
            <person name="Guldener U."/>
        </authorList>
    </citation>
    <scope>NUCLEOTIDE SEQUENCE</scope>
</reference>
<dbReference type="SUPFAM" id="SSF53335">
    <property type="entry name" value="S-adenosyl-L-methionine-dependent methyltransferases"/>
    <property type="match status" value="1"/>
</dbReference>
<dbReference type="InterPro" id="IPR029063">
    <property type="entry name" value="SAM-dependent_MTases_sf"/>
</dbReference>
<sequence length="190" mass="21357">MASRNGQSQETHLDHGSSLLPNPSDAEVEVTSDYEPSLASSGFTSIETVTRYHVYENGRRYQSFMEGRYPLPNDEGEQGREEIMHFMVKEVLDSRLYMAPLGENPQKILDLGTGCGMWAIETGDKLPSAHVIGIDLSPIQPYYAPPNVEWKIDDLEAEWPAAYREADFIHARNFLPTISNPAKLISTARR</sequence>
<keyword evidence="3" id="KW-1185">Reference proteome</keyword>
<dbReference type="Gene3D" id="3.40.50.150">
    <property type="entry name" value="Vaccinia Virus protein VP39"/>
    <property type="match status" value="1"/>
</dbReference>
<protein>
    <recommendedName>
        <fullName evidence="4">Methyltransferase</fullName>
    </recommendedName>
</protein>
<feature type="region of interest" description="Disordered" evidence="1">
    <location>
        <begin position="1"/>
        <end position="39"/>
    </location>
</feature>
<proteinExistence type="predicted"/>
<evidence type="ECO:0000313" key="3">
    <source>
        <dbReference type="Proteomes" id="UP001187682"/>
    </source>
</evidence>
<evidence type="ECO:0000313" key="2">
    <source>
        <dbReference type="EMBL" id="SPO05860.1"/>
    </source>
</evidence>
<dbReference type="AlphaFoldDB" id="A0AAE8N6Q4"/>
<name>A0AAE8N6Q4_9PEZI</name>
<comment type="caution">
    <text evidence="2">The sequence shown here is derived from an EMBL/GenBank/DDBJ whole genome shotgun (WGS) entry which is preliminary data.</text>
</comment>
<dbReference type="Proteomes" id="UP001187682">
    <property type="component" value="Unassembled WGS sequence"/>
</dbReference>